<dbReference type="AlphaFoldDB" id="A0A383D060"/>
<organism evidence="1">
    <name type="scientific">marine metagenome</name>
    <dbReference type="NCBI Taxonomy" id="408172"/>
    <lineage>
        <taxon>unclassified sequences</taxon>
        <taxon>metagenomes</taxon>
        <taxon>ecological metagenomes</taxon>
    </lineage>
</organism>
<gene>
    <name evidence="1" type="ORF">METZ01_LOCUS490548</name>
</gene>
<sequence length="47" mass="5013">MAKAALHLAPDGHYRASVGETQVTFAVGPLVEAEGSPLIERIIILNR</sequence>
<dbReference type="EMBL" id="UINC01213083">
    <property type="protein sequence ID" value="SVE37694.1"/>
    <property type="molecule type" value="Genomic_DNA"/>
</dbReference>
<reference evidence="1" key="1">
    <citation type="submission" date="2018-05" db="EMBL/GenBank/DDBJ databases">
        <authorList>
            <person name="Lanie J.A."/>
            <person name="Ng W.-L."/>
            <person name="Kazmierczak K.M."/>
            <person name="Andrzejewski T.M."/>
            <person name="Davidsen T.M."/>
            <person name="Wayne K.J."/>
            <person name="Tettelin H."/>
            <person name="Glass J.I."/>
            <person name="Rusch D."/>
            <person name="Podicherti R."/>
            <person name="Tsui H.-C.T."/>
            <person name="Winkler M.E."/>
        </authorList>
    </citation>
    <scope>NUCLEOTIDE SEQUENCE</scope>
</reference>
<evidence type="ECO:0000313" key="1">
    <source>
        <dbReference type="EMBL" id="SVE37694.1"/>
    </source>
</evidence>
<protein>
    <submittedName>
        <fullName evidence="1">Uncharacterized protein</fullName>
    </submittedName>
</protein>
<accession>A0A383D060</accession>
<proteinExistence type="predicted"/>
<name>A0A383D060_9ZZZZ</name>